<dbReference type="InterPro" id="IPR023296">
    <property type="entry name" value="Glyco_hydro_beta-prop_sf"/>
</dbReference>
<keyword evidence="2" id="KW-0378">Hydrolase</keyword>
<comment type="caution">
    <text evidence="2">The sequence shown here is derived from an EMBL/GenBank/DDBJ whole genome shotgun (WGS) entry which is preliminary data.</text>
</comment>
<keyword evidence="3" id="KW-1185">Reference proteome</keyword>
<reference evidence="2" key="1">
    <citation type="journal article" date="2020" name="Phytopathology">
        <title>Genome sequence of the chestnut blight fungus Cryphonectria parasitica EP155: A fundamental resource for an archetypical invasive plant pathogen.</title>
        <authorList>
            <person name="Crouch J.A."/>
            <person name="Dawe A."/>
            <person name="Aerts A."/>
            <person name="Barry K."/>
            <person name="Churchill A.C.L."/>
            <person name="Grimwood J."/>
            <person name="Hillman B."/>
            <person name="Milgroom M.G."/>
            <person name="Pangilinan J."/>
            <person name="Smith M."/>
            <person name="Salamov A."/>
            <person name="Schmutz J."/>
            <person name="Yadav J."/>
            <person name="Grigoriev I.V."/>
            <person name="Nuss D."/>
        </authorList>
    </citation>
    <scope>NUCLEOTIDE SEQUENCE</scope>
    <source>
        <strain evidence="2">EP155</strain>
    </source>
</reference>
<dbReference type="GeneID" id="63837953"/>
<evidence type="ECO:0000256" key="1">
    <source>
        <dbReference type="SAM" id="SignalP"/>
    </source>
</evidence>
<feature type="signal peptide" evidence="1">
    <location>
        <begin position="1"/>
        <end position="21"/>
    </location>
</feature>
<dbReference type="Gene3D" id="2.60.120.260">
    <property type="entry name" value="Galactose-binding domain-like"/>
    <property type="match status" value="1"/>
</dbReference>
<dbReference type="Gene3D" id="2.115.10.20">
    <property type="entry name" value="Glycosyl hydrolase domain, family 43"/>
    <property type="match status" value="2"/>
</dbReference>
<dbReference type="PANTHER" id="PTHR22925">
    <property type="entry name" value="GLYCOSYL HYDROLASE 43 FAMILY MEMBER"/>
    <property type="match status" value="1"/>
</dbReference>
<organism evidence="2 3">
    <name type="scientific">Cryphonectria parasitica (strain ATCC 38755 / EP155)</name>
    <dbReference type="NCBI Taxonomy" id="660469"/>
    <lineage>
        <taxon>Eukaryota</taxon>
        <taxon>Fungi</taxon>
        <taxon>Dikarya</taxon>
        <taxon>Ascomycota</taxon>
        <taxon>Pezizomycotina</taxon>
        <taxon>Sordariomycetes</taxon>
        <taxon>Sordariomycetidae</taxon>
        <taxon>Diaporthales</taxon>
        <taxon>Cryphonectriaceae</taxon>
        <taxon>Cryphonectria-Endothia species complex</taxon>
        <taxon>Cryphonectria</taxon>
    </lineage>
</organism>
<dbReference type="PANTHER" id="PTHR22925:SF3">
    <property type="entry name" value="GLYCOSYL HYDROLASE FAMILY PROTEIN 43"/>
    <property type="match status" value="1"/>
</dbReference>
<accession>A0A9P5CM88</accession>
<keyword evidence="1" id="KW-0732">Signal</keyword>
<gene>
    <name evidence="2" type="ORF">M406DRAFT_333209</name>
</gene>
<dbReference type="RefSeq" id="XP_040773825.1">
    <property type="nucleotide sequence ID" value="XM_040920824.1"/>
</dbReference>
<evidence type="ECO:0000313" key="2">
    <source>
        <dbReference type="EMBL" id="KAF3762846.1"/>
    </source>
</evidence>
<feature type="chain" id="PRO_5040329243" evidence="1">
    <location>
        <begin position="22"/>
        <end position="410"/>
    </location>
</feature>
<dbReference type="AlphaFoldDB" id="A0A9P5CM88"/>
<proteinExistence type="predicted"/>
<dbReference type="Proteomes" id="UP000803844">
    <property type="component" value="Unassembled WGS sequence"/>
</dbReference>
<dbReference type="GO" id="GO:0016787">
    <property type="term" value="F:hydrolase activity"/>
    <property type="evidence" value="ECO:0007669"/>
    <property type="project" value="UniProtKB-KW"/>
</dbReference>
<name>A0A9P5CM88_CRYP1</name>
<evidence type="ECO:0000313" key="3">
    <source>
        <dbReference type="Proteomes" id="UP000803844"/>
    </source>
</evidence>
<dbReference type="SUPFAM" id="SSF75005">
    <property type="entry name" value="Arabinanase/levansucrase/invertase"/>
    <property type="match status" value="1"/>
</dbReference>
<protein>
    <submittedName>
        <fullName evidence="2">Family 43 glycoside hydrolase</fullName>
    </submittedName>
</protein>
<dbReference type="OrthoDB" id="5211809at2759"/>
<dbReference type="EMBL" id="MU032350">
    <property type="protein sequence ID" value="KAF3762846.1"/>
    <property type="molecule type" value="Genomic_DNA"/>
</dbReference>
<sequence length="410" mass="44596">MSNLCLALGALMAIFNVVVLAATTYIVPGAVWYDTDGNKIDAHGGMITDRDGTFYWTGHAAETVTPYMYSSTDLLNWDFVGSVAPSVTGLWRPKFAKPNGEYWGYLLPDERTAGDTGLFLDPPTDTYYYLSSAGSNNLQANEILSTGAIGDRITDLEGAYEAPGMLYVDGTYFLVMSSKTGWTANPNLVWSSTSIAGPWSGPTDLAPDSDDTYGSQNSFELTITGSETTTYIYMGDVWDSTGSAASNYMWLPMTPDTSAGTLTLDYYSMWTIDTSTGVVSTPSTKKRYEAEDAEVSGAAVQNCEICLSKRHVYQIKEQNEVIFRNVTGTGDKEWVTLHYTVNDHTAGDAYIVVNDESMPTNISELNMRAGRHNAVPVSMKLDMGGTNTIRFGSVGSPGFEATLDAIEFHN</sequence>